<gene>
    <name evidence="1" type="ORF">ABMA28_014523</name>
</gene>
<reference evidence="1 2" key="1">
    <citation type="submission" date="2024-06" db="EMBL/GenBank/DDBJ databases">
        <title>A chromosome-level genome assembly of beet webworm, Loxostege sticticalis.</title>
        <authorList>
            <person name="Zhang Y."/>
        </authorList>
    </citation>
    <scope>NUCLEOTIDE SEQUENCE [LARGE SCALE GENOMIC DNA]</scope>
    <source>
        <strain evidence="1">AQ028</strain>
        <tissue evidence="1">Male pupae</tissue>
    </source>
</reference>
<evidence type="ECO:0000313" key="2">
    <source>
        <dbReference type="Proteomes" id="UP001549921"/>
    </source>
</evidence>
<evidence type="ECO:0008006" key="3">
    <source>
        <dbReference type="Google" id="ProtNLM"/>
    </source>
</evidence>
<evidence type="ECO:0000313" key="1">
    <source>
        <dbReference type="EMBL" id="KAL0842414.1"/>
    </source>
</evidence>
<sequence>MALYGAPVWVDALSSGNDRQLRSVQALMARRAIRGYRTIAAEAAILLAGTLPWDLDAIVLAAVYEWRGDRRSQDLRPAPREDQAERERLEELALESWALRVANGRTGRRTVLAICPVLKEWVRRRHGRLTYRLTQILSGNGCFGDYLHRISREQSAACHHCHSDEDTTQHTLETCPAGRGSADS</sequence>
<name>A0ABD0TH68_LOXSC</name>
<dbReference type="EMBL" id="JBEDNZ010000005">
    <property type="protein sequence ID" value="KAL0842414.1"/>
    <property type="molecule type" value="Genomic_DNA"/>
</dbReference>
<proteinExistence type="predicted"/>
<comment type="caution">
    <text evidence="1">The sequence shown here is derived from an EMBL/GenBank/DDBJ whole genome shotgun (WGS) entry which is preliminary data.</text>
</comment>
<protein>
    <recommendedName>
        <fullName evidence="3">Reverse transcriptase</fullName>
    </recommendedName>
</protein>
<organism evidence="1 2">
    <name type="scientific">Loxostege sticticalis</name>
    <name type="common">Beet webworm moth</name>
    <dbReference type="NCBI Taxonomy" id="481309"/>
    <lineage>
        <taxon>Eukaryota</taxon>
        <taxon>Metazoa</taxon>
        <taxon>Ecdysozoa</taxon>
        <taxon>Arthropoda</taxon>
        <taxon>Hexapoda</taxon>
        <taxon>Insecta</taxon>
        <taxon>Pterygota</taxon>
        <taxon>Neoptera</taxon>
        <taxon>Endopterygota</taxon>
        <taxon>Lepidoptera</taxon>
        <taxon>Glossata</taxon>
        <taxon>Ditrysia</taxon>
        <taxon>Pyraloidea</taxon>
        <taxon>Crambidae</taxon>
        <taxon>Pyraustinae</taxon>
        <taxon>Loxostege</taxon>
    </lineage>
</organism>
<accession>A0ABD0TH68</accession>
<dbReference type="AlphaFoldDB" id="A0ABD0TH68"/>
<dbReference type="Proteomes" id="UP001549921">
    <property type="component" value="Unassembled WGS sequence"/>
</dbReference>